<reference evidence="3 4" key="1">
    <citation type="submission" date="2023-01" db="EMBL/GenBank/DDBJ databases">
        <authorList>
            <person name="Whitehead M."/>
        </authorList>
    </citation>
    <scope>NUCLEOTIDE SEQUENCE [LARGE SCALE GENOMIC DNA]</scope>
</reference>
<comment type="caution">
    <text evidence="3">The sequence shown here is derived from an EMBL/GenBank/DDBJ whole genome shotgun (WGS) entry which is preliminary data.</text>
</comment>
<keyword evidence="2" id="KW-1133">Transmembrane helix</keyword>
<feature type="transmembrane region" description="Helical" evidence="2">
    <location>
        <begin position="146"/>
        <end position="165"/>
    </location>
</feature>
<keyword evidence="4" id="KW-1185">Reference proteome</keyword>
<keyword evidence="2" id="KW-0472">Membrane</keyword>
<evidence type="ECO:0000313" key="3">
    <source>
        <dbReference type="EMBL" id="CAI6368634.1"/>
    </source>
</evidence>
<gene>
    <name evidence="3" type="ORF">MEUPH1_LOCUS22967</name>
</gene>
<evidence type="ECO:0000256" key="2">
    <source>
        <dbReference type="SAM" id="Phobius"/>
    </source>
</evidence>
<sequence length="187" mass="20724">MQLRHHNLHYQHQHCSNLHSGARPCHRRCATSERRSTAARRSGCTRPLGTNGGPVSSTGRRRRRRPAAISWPASSDCCPTSCSLSYSCPMPPRPSGTRTHAVVHHQHRSRKEQLAVPAVRGGRARPRRPGIGSSTLSDWIRLHKRYYYLGGLFLSGVALFVLKFADDYPTTCSGSVPAAWSASRMSL</sequence>
<dbReference type="AlphaFoldDB" id="A0AAV0XLR7"/>
<name>A0AAV0XLR7_9HEMI</name>
<organism evidence="3 4">
    <name type="scientific">Macrosiphum euphorbiae</name>
    <name type="common">potato aphid</name>
    <dbReference type="NCBI Taxonomy" id="13131"/>
    <lineage>
        <taxon>Eukaryota</taxon>
        <taxon>Metazoa</taxon>
        <taxon>Ecdysozoa</taxon>
        <taxon>Arthropoda</taxon>
        <taxon>Hexapoda</taxon>
        <taxon>Insecta</taxon>
        <taxon>Pterygota</taxon>
        <taxon>Neoptera</taxon>
        <taxon>Paraneoptera</taxon>
        <taxon>Hemiptera</taxon>
        <taxon>Sternorrhyncha</taxon>
        <taxon>Aphidomorpha</taxon>
        <taxon>Aphidoidea</taxon>
        <taxon>Aphididae</taxon>
        <taxon>Macrosiphini</taxon>
        <taxon>Macrosiphum</taxon>
    </lineage>
</organism>
<keyword evidence="2" id="KW-0812">Transmembrane</keyword>
<feature type="region of interest" description="Disordered" evidence="1">
    <location>
        <begin position="36"/>
        <end position="68"/>
    </location>
</feature>
<dbReference type="Proteomes" id="UP001160148">
    <property type="component" value="Unassembled WGS sequence"/>
</dbReference>
<protein>
    <submittedName>
        <fullName evidence="3">Uncharacterized protein</fullName>
    </submittedName>
</protein>
<proteinExistence type="predicted"/>
<evidence type="ECO:0000313" key="4">
    <source>
        <dbReference type="Proteomes" id="UP001160148"/>
    </source>
</evidence>
<accession>A0AAV0XLR7</accession>
<evidence type="ECO:0000256" key="1">
    <source>
        <dbReference type="SAM" id="MobiDB-lite"/>
    </source>
</evidence>
<dbReference type="EMBL" id="CARXXK010000005">
    <property type="protein sequence ID" value="CAI6368634.1"/>
    <property type="molecule type" value="Genomic_DNA"/>
</dbReference>